<keyword evidence="2" id="KW-0472">Membrane</keyword>
<sequence length="108" mass="12404">MTEPLRTVAQFVVSGGRIIAAVWQFAWGLVFATLALWLVFGFQNWFAWVLGILCGLDSGYLLVTASETYLSAQPNKRQDEVDQKRRSQSLYVSTDHQRARQEKRRPQQ</sequence>
<dbReference type="RefSeq" id="WP_284267035.1">
    <property type="nucleotide sequence ID" value="NZ_BSOW01000010.1"/>
</dbReference>
<accession>A0ABQ6B1V6</accession>
<evidence type="ECO:0000313" key="3">
    <source>
        <dbReference type="EMBL" id="GLR86526.1"/>
    </source>
</evidence>
<proteinExistence type="predicted"/>
<protein>
    <recommendedName>
        <fullName evidence="5">DUF2628 domain-containing protein</fullName>
    </recommendedName>
</protein>
<gene>
    <name evidence="3" type="ORF">GCM10007857_32370</name>
</gene>
<dbReference type="EMBL" id="BSOW01000010">
    <property type="protein sequence ID" value="GLR86526.1"/>
    <property type="molecule type" value="Genomic_DNA"/>
</dbReference>
<organism evidence="3 4">
    <name type="scientific">Bradyrhizobium iriomotense</name>
    <dbReference type="NCBI Taxonomy" id="441950"/>
    <lineage>
        <taxon>Bacteria</taxon>
        <taxon>Pseudomonadati</taxon>
        <taxon>Pseudomonadota</taxon>
        <taxon>Alphaproteobacteria</taxon>
        <taxon>Hyphomicrobiales</taxon>
        <taxon>Nitrobacteraceae</taxon>
        <taxon>Bradyrhizobium</taxon>
    </lineage>
</organism>
<feature type="compositionally biased region" description="Basic and acidic residues" evidence="1">
    <location>
        <begin position="76"/>
        <end position="85"/>
    </location>
</feature>
<keyword evidence="2" id="KW-1133">Transmembrane helix</keyword>
<keyword evidence="2" id="KW-0812">Transmembrane</keyword>
<evidence type="ECO:0000313" key="4">
    <source>
        <dbReference type="Proteomes" id="UP001156905"/>
    </source>
</evidence>
<name>A0ABQ6B1V6_9BRAD</name>
<reference evidence="4" key="1">
    <citation type="journal article" date="2019" name="Int. J. Syst. Evol. Microbiol.">
        <title>The Global Catalogue of Microorganisms (GCM) 10K type strain sequencing project: providing services to taxonomists for standard genome sequencing and annotation.</title>
        <authorList>
            <consortium name="The Broad Institute Genomics Platform"/>
            <consortium name="The Broad Institute Genome Sequencing Center for Infectious Disease"/>
            <person name="Wu L."/>
            <person name="Ma J."/>
        </authorList>
    </citation>
    <scope>NUCLEOTIDE SEQUENCE [LARGE SCALE GENOMIC DNA]</scope>
    <source>
        <strain evidence="4">NBRC 102520</strain>
    </source>
</reference>
<evidence type="ECO:0000256" key="1">
    <source>
        <dbReference type="SAM" id="MobiDB-lite"/>
    </source>
</evidence>
<feature type="transmembrane region" description="Helical" evidence="2">
    <location>
        <begin position="45"/>
        <end position="63"/>
    </location>
</feature>
<keyword evidence="4" id="KW-1185">Reference proteome</keyword>
<evidence type="ECO:0000256" key="2">
    <source>
        <dbReference type="SAM" id="Phobius"/>
    </source>
</evidence>
<comment type="caution">
    <text evidence="3">The sequence shown here is derived from an EMBL/GenBank/DDBJ whole genome shotgun (WGS) entry which is preliminary data.</text>
</comment>
<dbReference type="Proteomes" id="UP001156905">
    <property type="component" value="Unassembled WGS sequence"/>
</dbReference>
<feature type="transmembrane region" description="Helical" evidence="2">
    <location>
        <begin position="21"/>
        <end position="39"/>
    </location>
</feature>
<evidence type="ECO:0008006" key="5">
    <source>
        <dbReference type="Google" id="ProtNLM"/>
    </source>
</evidence>
<feature type="region of interest" description="Disordered" evidence="1">
    <location>
        <begin position="73"/>
        <end position="108"/>
    </location>
</feature>